<dbReference type="InterPro" id="IPR004341">
    <property type="entry name" value="CAT_RNA-bd_dom"/>
</dbReference>
<evidence type="ECO:0000259" key="2">
    <source>
        <dbReference type="PROSITE" id="PS51372"/>
    </source>
</evidence>
<organism evidence="3 4">
    <name type="scientific">Lactobacillus amylovorus</name>
    <dbReference type="NCBI Taxonomy" id="1604"/>
    <lineage>
        <taxon>Bacteria</taxon>
        <taxon>Bacillati</taxon>
        <taxon>Bacillota</taxon>
        <taxon>Bacilli</taxon>
        <taxon>Lactobacillales</taxon>
        <taxon>Lactobacillaceae</taxon>
        <taxon>Lactobacillus</taxon>
    </lineage>
</organism>
<dbReference type="RefSeq" id="WP_242080448.1">
    <property type="nucleotide sequence ID" value="NZ_CP049763.1"/>
</dbReference>
<proteinExistence type="predicted"/>
<dbReference type="InterPro" id="IPR036650">
    <property type="entry name" value="CAT_RNA-bd_dom_sf"/>
</dbReference>
<feature type="domain" description="PRD" evidence="2">
    <location>
        <begin position="172"/>
        <end position="283"/>
    </location>
</feature>
<dbReference type="InterPro" id="IPR036634">
    <property type="entry name" value="PRD_sf"/>
</dbReference>
<dbReference type="InterPro" id="IPR011608">
    <property type="entry name" value="PRD"/>
</dbReference>
<sequence length="287" mass="33589">MFVKRRLNNNAVIALESDGSEVILTGSGIGFQVKRGNPVDMSKVEKTFKLDSNEKENKLVQIATNIPIEYLTFTDNVIHEIKENLSHEIDDNIYITLTDHIYYAVTRFREGNNFFNTSLLWEVQNIYAQEYEIAEHIRDEINERFNVDLPPEEARMITLHIIDSYKSDQNVIDTGIAIKLMTDILNIVKYHFNIEYDTHSMAYTRFVIHLKFLTRRILQKDKEPEEEVLFSTDYLKSKIPEAYKCTQKIVQYIQKTKHVALSKNEQFYLSVHIERIVLNSKGSSQNE</sequence>
<dbReference type="InterPro" id="IPR050661">
    <property type="entry name" value="BglG_antiterminators"/>
</dbReference>
<dbReference type="Pfam" id="PF00874">
    <property type="entry name" value="PRD"/>
    <property type="match status" value="2"/>
</dbReference>
<dbReference type="SUPFAM" id="SSF50151">
    <property type="entry name" value="SacY-like RNA-binding domain"/>
    <property type="match status" value="1"/>
</dbReference>
<gene>
    <name evidence="3" type="ORF">ODV14_04305</name>
</gene>
<dbReference type="GO" id="GO:0003723">
    <property type="term" value="F:RNA binding"/>
    <property type="evidence" value="ECO:0007669"/>
    <property type="project" value="InterPro"/>
</dbReference>
<dbReference type="AlphaFoldDB" id="A0AAW6B8M0"/>
<comment type="caution">
    <text evidence="3">The sequence shown here is derived from an EMBL/GenBank/DDBJ whole genome shotgun (WGS) entry which is preliminary data.</text>
</comment>
<dbReference type="SMART" id="SM01061">
    <property type="entry name" value="CAT_RBD"/>
    <property type="match status" value="1"/>
</dbReference>
<reference evidence="3" key="2">
    <citation type="submission" date="2022-10" db="EMBL/GenBank/DDBJ databases">
        <authorList>
            <person name="Kostovova I."/>
            <person name="Moravkova M."/>
            <person name="Pechar R."/>
        </authorList>
    </citation>
    <scope>NUCLEOTIDE SEQUENCE</scope>
    <source>
        <strain evidence="3">M597B</strain>
    </source>
</reference>
<name>A0AAW6B8M0_LACAM</name>
<dbReference type="PROSITE" id="PS51372">
    <property type="entry name" value="PRD_2"/>
    <property type="match status" value="2"/>
</dbReference>
<dbReference type="Pfam" id="PF03123">
    <property type="entry name" value="CAT_RBD"/>
    <property type="match status" value="1"/>
</dbReference>
<dbReference type="PANTHER" id="PTHR30185:SF15">
    <property type="entry name" value="CRYPTIC BETA-GLUCOSIDE BGL OPERON ANTITERMINATOR"/>
    <property type="match status" value="1"/>
</dbReference>
<dbReference type="Gene3D" id="2.30.24.10">
    <property type="entry name" value="CAT RNA-binding domain"/>
    <property type="match status" value="1"/>
</dbReference>
<dbReference type="SUPFAM" id="SSF63520">
    <property type="entry name" value="PTS-regulatory domain, PRD"/>
    <property type="match status" value="2"/>
</dbReference>
<evidence type="ECO:0000313" key="3">
    <source>
        <dbReference type="EMBL" id="MDB6246564.1"/>
    </source>
</evidence>
<dbReference type="Gene3D" id="1.10.1790.10">
    <property type="entry name" value="PRD domain"/>
    <property type="match status" value="2"/>
</dbReference>
<dbReference type="PANTHER" id="PTHR30185">
    <property type="entry name" value="CRYPTIC BETA-GLUCOSIDE BGL OPERON ANTITERMINATOR"/>
    <property type="match status" value="1"/>
</dbReference>
<dbReference type="EMBL" id="JAOTHD010000010">
    <property type="protein sequence ID" value="MDB6246564.1"/>
    <property type="molecule type" value="Genomic_DNA"/>
</dbReference>
<accession>A0AAW6B8M0</accession>
<evidence type="ECO:0000313" key="4">
    <source>
        <dbReference type="Proteomes" id="UP001141961"/>
    </source>
</evidence>
<reference evidence="3" key="1">
    <citation type="journal article" date="2022" name="Microorganisms">
        <title>Antibiotic Susceptibility, Resistance Gene Determinants and Corresponding Genomic Regions in Lactobacillus amylovorus Isolates Derived from Wild Boars and Domestic Pigs.</title>
        <authorList>
            <person name="Moravkova M."/>
            <person name="Kostovova I."/>
            <person name="Kavanova K."/>
            <person name="Pechar R."/>
            <person name="Stanek S."/>
            <person name="Brychta A."/>
            <person name="Zeman M."/>
            <person name="Kubasova T."/>
        </authorList>
    </citation>
    <scope>NUCLEOTIDE SEQUENCE</scope>
    <source>
        <strain evidence="3">M597B</strain>
    </source>
</reference>
<feature type="domain" description="PRD" evidence="2">
    <location>
        <begin position="65"/>
        <end position="171"/>
    </location>
</feature>
<dbReference type="Proteomes" id="UP001141961">
    <property type="component" value="Unassembled WGS sequence"/>
</dbReference>
<evidence type="ECO:0000256" key="1">
    <source>
        <dbReference type="ARBA" id="ARBA00022737"/>
    </source>
</evidence>
<dbReference type="GO" id="GO:0006355">
    <property type="term" value="P:regulation of DNA-templated transcription"/>
    <property type="evidence" value="ECO:0007669"/>
    <property type="project" value="InterPro"/>
</dbReference>
<protein>
    <submittedName>
        <fullName evidence="3">PRD domain-containing protein</fullName>
    </submittedName>
</protein>
<keyword evidence="1" id="KW-0677">Repeat</keyword>